<evidence type="ECO:0000256" key="2">
    <source>
        <dbReference type="ARBA" id="ARBA00022670"/>
    </source>
</evidence>
<evidence type="ECO:0000313" key="10">
    <source>
        <dbReference type="Proteomes" id="UP000061665"/>
    </source>
</evidence>
<dbReference type="PANTHER" id="PTHR21666:SF288">
    <property type="entry name" value="CELL DIVISION PROTEIN YTFB"/>
    <property type="match status" value="1"/>
</dbReference>
<dbReference type="PANTHER" id="PTHR21666">
    <property type="entry name" value="PEPTIDASE-RELATED"/>
    <property type="match status" value="1"/>
</dbReference>
<comment type="cofactor">
    <cofactor evidence="1">
        <name>Zn(2+)</name>
        <dbReference type="ChEBI" id="CHEBI:29105"/>
    </cofactor>
</comment>
<keyword evidence="6" id="KW-0482">Metalloprotease</keyword>
<dbReference type="CDD" id="cd12797">
    <property type="entry name" value="M23_peptidase"/>
    <property type="match status" value="1"/>
</dbReference>
<organism evidence="9 10">
    <name type="scientific">Burkholderia ubonensis</name>
    <dbReference type="NCBI Taxonomy" id="101571"/>
    <lineage>
        <taxon>Bacteria</taxon>
        <taxon>Pseudomonadati</taxon>
        <taxon>Pseudomonadota</taxon>
        <taxon>Betaproteobacteria</taxon>
        <taxon>Burkholderiales</taxon>
        <taxon>Burkholderiaceae</taxon>
        <taxon>Burkholderia</taxon>
        <taxon>Burkholderia cepacia complex</taxon>
    </lineage>
</organism>
<name>A0AB73GB50_9BURK</name>
<evidence type="ECO:0000256" key="3">
    <source>
        <dbReference type="ARBA" id="ARBA00022723"/>
    </source>
</evidence>
<dbReference type="InterPro" id="IPR011055">
    <property type="entry name" value="Dup_hybrid_motif"/>
</dbReference>
<dbReference type="GO" id="GO:0046872">
    <property type="term" value="F:metal ion binding"/>
    <property type="evidence" value="ECO:0007669"/>
    <property type="project" value="UniProtKB-KW"/>
</dbReference>
<sequence length="172" mass="18324">MIPVSHHRVSSPFGMRSHPVHGERHGHTGVDFAAPIGTPVHAASAGKVRFVGWEPGYGNYVVVQHPGGHTTWYAHLSAFAKGLRAGMPVTQGQHLGAVGSTGTATGPHLHFEVRANNVPIEPLGFIARTTPQRLAGEQRAAFNRTVQGVRTQFAALPTTLKTASADMRTDKS</sequence>
<feature type="domain" description="M23ase beta-sheet core" evidence="8">
    <location>
        <begin position="26"/>
        <end position="122"/>
    </location>
</feature>
<proteinExistence type="predicted"/>
<keyword evidence="2" id="KW-0645">Protease</keyword>
<gene>
    <name evidence="9" type="ORF">WJ53_29245</name>
</gene>
<dbReference type="Gene3D" id="2.70.70.10">
    <property type="entry name" value="Glucose Permease (Domain IIA)"/>
    <property type="match status" value="1"/>
</dbReference>
<dbReference type="Pfam" id="PF01551">
    <property type="entry name" value="Peptidase_M23"/>
    <property type="match status" value="1"/>
</dbReference>
<accession>A0AB73GB50</accession>
<comment type="caution">
    <text evidence="9">The sequence shown here is derived from an EMBL/GenBank/DDBJ whole genome shotgun (WGS) entry which is preliminary data.</text>
</comment>
<dbReference type="GO" id="GO:0004222">
    <property type="term" value="F:metalloendopeptidase activity"/>
    <property type="evidence" value="ECO:0007669"/>
    <property type="project" value="TreeGrafter"/>
</dbReference>
<evidence type="ECO:0000256" key="7">
    <source>
        <dbReference type="SAM" id="MobiDB-lite"/>
    </source>
</evidence>
<dbReference type="SUPFAM" id="SSF51261">
    <property type="entry name" value="Duplicated hybrid motif"/>
    <property type="match status" value="1"/>
</dbReference>
<dbReference type="InterPro" id="IPR016047">
    <property type="entry name" value="M23ase_b-sheet_dom"/>
</dbReference>
<evidence type="ECO:0000256" key="6">
    <source>
        <dbReference type="ARBA" id="ARBA00023049"/>
    </source>
</evidence>
<keyword evidence="5" id="KW-0862">Zinc</keyword>
<keyword evidence="4" id="KW-0378">Hydrolase</keyword>
<evidence type="ECO:0000256" key="4">
    <source>
        <dbReference type="ARBA" id="ARBA00022801"/>
    </source>
</evidence>
<keyword evidence="3" id="KW-0479">Metal-binding</keyword>
<evidence type="ECO:0000313" key="9">
    <source>
        <dbReference type="EMBL" id="KVM37232.1"/>
    </source>
</evidence>
<dbReference type="Proteomes" id="UP000061665">
    <property type="component" value="Unassembled WGS sequence"/>
</dbReference>
<evidence type="ECO:0000259" key="8">
    <source>
        <dbReference type="Pfam" id="PF01551"/>
    </source>
</evidence>
<dbReference type="EMBL" id="LOZE01000026">
    <property type="protein sequence ID" value="KVM37232.1"/>
    <property type="molecule type" value="Genomic_DNA"/>
</dbReference>
<dbReference type="AlphaFoldDB" id="A0AB73GB50"/>
<evidence type="ECO:0000256" key="5">
    <source>
        <dbReference type="ARBA" id="ARBA00022833"/>
    </source>
</evidence>
<reference evidence="9 10" key="1">
    <citation type="submission" date="2015-11" db="EMBL/GenBank/DDBJ databases">
        <title>Expanding the genomic diversity of Burkholderia species for the development of highly accurate diagnostics.</title>
        <authorList>
            <person name="Sahl J."/>
            <person name="Keim P."/>
            <person name="Wagner D."/>
        </authorList>
    </citation>
    <scope>NUCLEOTIDE SEQUENCE [LARGE SCALE GENOMIC DNA]</scope>
    <source>
        <strain evidence="9 10">MSMB2058</strain>
    </source>
</reference>
<evidence type="ECO:0000256" key="1">
    <source>
        <dbReference type="ARBA" id="ARBA00001947"/>
    </source>
</evidence>
<feature type="region of interest" description="Disordered" evidence="7">
    <location>
        <begin position="1"/>
        <end position="24"/>
    </location>
</feature>
<protein>
    <recommendedName>
        <fullName evidence="8">M23ase beta-sheet core domain-containing protein</fullName>
    </recommendedName>
</protein>
<dbReference type="GO" id="GO:0006508">
    <property type="term" value="P:proteolysis"/>
    <property type="evidence" value="ECO:0007669"/>
    <property type="project" value="UniProtKB-KW"/>
</dbReference>
<dbReference type="InterPro" id="IPR050570">
    <property type="entry name" value="Cell_wall_metabolism_enzyme"/>
</dbReference>